<dbReference type="InterPro" id="IPR010617">
    <property type="entry name" value="TMEM175-like"/>
</dbReference>
<comment type="catalytic activity">
    <reaction evidence="12">
        <text>K(+)(in) = K(+)(out)</text>
        <dbReference type="Rhea" id="RHEA:29463"/>
        <dbReference type="ChEBI" id="CHEBI:29103"/>
    </reaction>
</comment>
<dbReference type="KEGG" id="git:C6V83_11900"/>
<keyword evidence="15" id="KW-1185">Reference proteome</keyword>
<evidence type="ECO:0000256" key="1">
    <source>
        <dbReference type="ARBA" id="ARBA00004141"/>
    </source>
</evidence>
<dbReference type="OrthoDB" id="7626281at2"/>
<evidence type="ECO:0000256" key="2">
    <source>
        <dbReference type="ARBA" id="ARBA00006920"/>
    </source>
</evidence>
<comment type="subcellular location">
    <subcellularLocation>
        <location evidence="1">Membrane</location>
        <topology evidence="1">Multi-pass membrane protein</topology>
    </subcellularLocation>
</comment>
<feature type="transmembrane region" description="Helical" evidence="13">
    <location>
        <begin position="60"/>
        <end position="78"/>
    </location>
</feature>
<comment type="similarity">
    <text evidence="2">Belongs to the TMEM175 family.</text>
</comment>
<keyword evidence="11" id="KW-0407">Ion channel</keyword>
<keyword evidence="3" id="KW-0813">Transport</keyword>
<keyword evidence="9" id="KW-0406">Ion transport</keyword>
<dbReference type="GO" id="GO:0016020">
    <property type="term" value="C:membrane"/>
    <property type="evidence" value="ECO:0007669"/>
    <property type="project" value="UniProtKB-SubCell"/>
</dbReference>
<gene>
    <name evidence="14" type="ORF">C6V83_11900</name>
</gene>
<evidence type="ECO:0000256" key="6">
    <source>
        <dbReference type="ARBA" id="ARBA00022826"/>
    </source>
</evidence>
<evidence type="ECO:0000256" key="4">
    <source>
        <dbReference type="ARBA" id="ARBA00022538"/>
    </source>
</evidence>
<dbReference type="GO" id="GO:0005267">
    <property type="term" value="F:potassium channel activity"/>
    <property type="evidence" value="ECO:0007669"/>
    <property type="project" value="UniProtKB-KW"/>
</dbReference>
<evidence type="ECO:0000256" key="8">
    <source>
        <dbReference type="ARBA" id="ARBA00022989"/>
    </source>
</evidence>
<dbReference type="GO" id="GO:0015252">
    <property type="term" value="F:proton channel activity"/>
    <property type="evidence" value="ECO:0007669"/>
    <property type="project" value="InterPro"/>
</dbReference>
<evidence type="ECO:0000313" key="15">
    <source>
        <dbReference type="Proteomes" id="UP000239814"/>
    </source>
</evidence>
<name>A0A2S0KGP9_9ACTN</name>
<feature type="transmembrane region" description="Helical" evidence="13">
    <location>
        <begin position="99"/>
        <end position="120"/>
    </location>
</feature>
<evidence type="ECO:0000256" key="13">
    <source>
        <dbReference type="SAM" id="Phobius"/>
    </source>
</evidence>
<accession>A0A2S0KGP9</accession>
<dbReference type="AlphaFoldDB" id="A0A2S0KGP9"/>
<dbReference type="Proteomes" id="UP000239814">
    <property type="component" value="Chromosome"/>
</dbReference>
<keyword evidence="7" id="KW-0630">Potassium</keyword>
<keyword evidence="8 13" id="KW-1133">Transmembrane helix</keyword>
<keyword evidence="4" id="KW-0633">Potassium transport</keyword>
<evidence type="ECO:0000313" key="14">
    <source>
        <dbReference type="EMBL" id="AVM00860.1"/>
    </source>
</evidence>
<reference evidence="14 15" key="1">
    <citation type="submission" date="2018-03" db="EMBL/GenBank/DDBJ databases">
        <title>Characteristics and genome of n-alkane degrading marine bacteria Gordonia iterans isolated from crude oil contaminated in Tae-an, South Korea.</title>
        <authorList>
            <person name="Lee S.-S."/>
            <person name="Kim H."/>
        </authorList>
    </citation>
    <scope>NUCLEOTIDE SEQUENCE [LARGE SCALE GENOMIC DNA]</scope>
    <source>
        <strain evidence="14 15">Co17</strain>
    </source>
</reference>
<evidence type="ECO:0000256" key="11">
    <source>
        <dbReference type="ARBA" id="ARBA00023303"/>
    </source>
</evidence>
<evidence type="ECO:0000256" key="7">
    <source>
        <dbReference type="ARBA" id="ARBA00022958"/>
    </source>
</evidence>
<evidence type="ECO:0000256" key="5">
    <source>
        <dbReference type="ARBA" id="ARBA00022692"/>
    </source>
</evidence>
<evidence type="ECO:0000256" key="9">
    <source>
        <dbReference type="ARBA" id="ARBA00023065"/>
    </source>
</evidence>
<evidence type="ECO:0000256" key="10">
    <source>
        <dbReference type="ARBA" id="ARBA00023136"/>
    </source>
</evidence>
<dbReference type="Pfam" id="PF06736">
    <property type="entry name" value="TMEM175"/>
    <property type="match status" value="1"/>
</dbReference>
<organism evidence="14 15">
    <name type="scientific">Gordonia iterans</name>
    <dbReference type="NCBI Taxonomy" id="1004901"/>
    <lineage>
        <taxon>Bacteria</taxon>
        <taxon>Bacillati</taxon>
        <taxon>Actinomycetota</taxon>
        <taxon>Actinomycetes</taxon>
        <taxon>Mycobacteriales</taxon>
        <taxon>Gordoniaceae</taxon>
        <taxon>Gordonia</taxon>
    </lineage>
</organism>
<evidence type="ECO:0000256" key="3">
    <source>
        <dbReference type="ARBA" id="ARBA00022448"/>
    </source>
</evidence>
<dbReference type="EMBL" id="CP027433">
    <property type="protein sequence ID" value="AVM00860.1"/>
    <property type="molecule type" value="Genomic_DNA"/>
</dbReference>
<evidence type="ECO:0000256" key="12">
    <source>
        <dbReference type="ARBA" id="ARBA00034430"/>
    </source>
</evidence>
<feature type="transmembrane region" description="Helical" evidence="13">
    <location>
        <begin position="165"/>
        <end position="184"/>
    </location>
</feature>
<dbReference type="RefSeq" id="WP_105942573.1">
    <property type="nucleotide sequence ID" value="NZ_CP027433.1"/>
</dbReference>
<feature type="transmembrane region" description="Helical" evidence="13">
    <location>
        <begin position="126"/>
        <end position="144"/>
    </location>
</feature>
<dbReference type="PANTHER" id="PTHR31462">
    <property type="entry name" value="ENDOSOMAL/LYSOSOMAL POTASSIUM CHANNEL TMEM175"/>
    <property type="match status" value="1"/>
</dbReference>
<keyword evidence="5 13" id="KW-0812">Transmembrane</keyword>
<keyword evidence="10 13" id="KW-0472">Membrane</keyword>
<protein>
    <submittedName>
        <fullName evidence="14">DUF1211 domain-containing protein</fullName>
    </submittedName>
</protein>
<feature type="transmembrane region" description="Helical" evidence="13">
    <location>
        <begin position="21"/>
        <end position="40"/>
    </location>
</feature>
<dbReference type="PANTHER" id="PTHR31462:SF5">
    <property type="entry name" value="ENDOSOMAL_LYSOSOMAL PROTON CHANNEL TMEM175"/>
    <property type="match status" value="1"/>
</dbReference>
<keyword evidence="6" id="KW-0631">Potassium channel</keyword>
<proteinExistence type="inferred from homology"/>
<sequence>MTAEPEPSTRGLQTTEGLRRLVAFTDAVVAIALTLLVLPLTDLASDSPEERTLGSFFDDHQDILIAFAVSFAVIWVLWRHHHQLIEYFRCYDSPLVFMHFLWLFTIVLMPFSTALIGTSMTRANTLYIGVLWVSVFLLGAMRYWGIHHPDLLEPGAPRRDLQVVGIDYSSIILLSVALLISAVWPETGQWPLLLLLLERPFGQLRARLRRTA</sequence>